<dbReference type="AlphaFoldDB" id="A0A430KSV9"/>
<sequence>MRTESVMALDPTGFHRVVYHEWGSADNERVLVCVHGLARNSRDFDELARALSRDYRVICPDMPGRGESDWLPPGIAYDIPRYMSDMATLLARLDVEQVDWVGTSMGGIIGICLAALPNSPIRSLVLNDIGCFIDKAALQRIAEYLGDHRFSSVAEIEQYMRRTYSAYQGLTDKQWQHLAKYGHRRITEEPNTDKPYGLHYDPRIAEQNPDVQGQDIDLEPFWRQVNCPQLLIWGDQSDVLQADTVARMQSLRPEMDLYRIPGMAHAPSLMETEQINAIQQWLRDNRVNN</sequence>
<accession>A0A430KSV9</accession>
<keyword evidence="3" id="KW-1185">Reference proteome</keyword>
<dbReference type="Gene3D" id="3.40.50.1820">
    <property type="entry name" value="alpha/beta hydrolase"/>
    <property type="match status" value="1"/>
</dbReference>
<evidence type="ECO:0000313" key="2">
    <source>
        <dbReference type="EMBL" id="RTE66601.1"/>
    </source>
</evidence>
<dbReference type="InterPro" id="IPR000073">
    <property type="entry name" value="AB_hydrolase_1"/>
</dbReference>
<evidence type="ECO:0000313" key="3">
    <source>
        <dbReference type="Proteomes" id="UP000283087"/>
    </source>
</evidence>
<evidence type="ECO:0000259" key="1">
    <source>
        <dbReference type="Pfam" id="PF00561"/>
    </source>
</evidence>
<feature type="domain" description="AB hydrolase-1" evidence="1">
    <location>
        <begin position="30"/>
        <end position="267"/>
    </location>
</feature>
<keyword evidence="2" id="KW-0378">Hydrolase</keyword>
<dbReference type="GO" id="GO:0046464">
    <property type="term" value="P:acylglycerol catabolic process"/>
    <property type="evidence" value="ECO:0007669"/>
    <property type="project" value="TreeGrafter"/>
</dbReference>
<dbReference type="InterPro" id="IPR029058">
    <property type="entry name" value="AB_hydrolase_fold"/>
</dbReference>
<dbReference type="Pfam" id="PF00561">
    <property type="entry name" value="Abhydrolase_1"/>
    <property type="match status" value="1"/>
</dbReference>
<proteinExistence type="predicted"/>
<name>A0A430KSV9_9GAMM</name>
<organism evidence="2 3">
    <name type="scientific">Amphritea opalescens</name>
    <dbReference type="NCBI Taxonomy" id="2490544"/>
    <lineage>
        <taxon>Bacteria</taxon>
        <taxon>Pseudomonadati</taxon>
        <taxon>Pseudomonadota</taxon>
        <taxon>Gammaproteobacteria</taxon>
        <taxon>Oceanospirillales</taxon>
        <taxon>Oceanospirillaceae</taxon>
        <taxon>Amphritea</taxon>
    </lineage>
</organism>
<dbReference type="EMBL" id="RQXW01000004">
    <property type="protein sequence ID" value="RTE66601.1"/>
    <property type="molecule type" value="Genomic_DNA"/>
</dbReference>
<dbReference type="Proteomes" id="UP000283087">
    <property type="component" value="Unassembled WGS sequence"/>
</dbReference>
<dbReference type="OrthoDB" id="9791366at2"/>
<dbReference type="InterPro" id="IPR050266">
    <property type="entry name" value="AB_hydrolase_sf"/>
</dbReference>
<protein>
    <submittedName>
        <fullName evidence="2">Alpha/beta hydrolase</fullName>
    </submittedName>
</protein>
<dbReference type="SUPFAM" id="SSF53474">
    <property type="entry name" value="alpha/beta-Hydrolases"/>
    <property type="match status" value="1"/>
</dbReference>
<dbReference type="GO" id="GO:0047372">
    <property type="term" value="F:monoacylglycerol lipase activity"/>
    <property type="evidence" value="ECO:0007669"/>
    <property type="project" value="TreeGrafter"/>
</dbReference>
<dbReference type="PRINTS" id="PR00111">
    <property type="entry name" value="ABHYDROLASE"/>
</dbReference>
<dbReference type="GO" id="GO:0016020">
    <property type="term" value="C:membrane"/>
    <property type="evidence" value="ECO:0007669"/>
    <property type="project" value="TreeGrafter"/>
</dbReference>
<comment type="caution">
    <text evidence="2">The sequence shown here is derived from an EMBL/GenBank/DDBJ whole genome shotgun (WGS) entry which is preliminary data.</text>
</comment>
<reference evidence="2 3" key="1">
    <citation type="submission" date="2018-11" db="EMBL/GenBank/DDBJ databases">
        <title>The draft genome sequence of Amphritea opalescens ANRC-JH13T.</title>
        <authorList>
            <person name="Fang Z."/>
            <person name="Zhang Y."/>
            <person name="Han X."/>
        </authorList>
    </citation>
    <scope>NUCLEOTIDE SEQUENCE [LARGE SCALE GENOMIC DNA]</scope>
    <source>
        <strain evidence="2 3">ANRC-JH13</strain>
    </source>
</reference>
<dbReference type="PANTHER" id="PTHR43798:SF33">
    <property type="entry name" value="HYDROLASE, PUTATIVE (AFU_ORTHOLOGUE AFUA_2G14860)-RELATED"/>
    <property type="match status" value="1"/>
</dbReference>
<dbReference type="RefSeq" id="WP_126157704.1">
    <property type="nucleotide sequence ID" value="NZ_RQXW01000004.1"/>
</dbReference>
<gene>
    <name evidence="2" type="ORF">EH243_05795</name>
</gene>
<dbReference type="PANTHER" id="PTHR43798">
    <property type="entry name" value="MONOACYLGLYCEROL LIPASE"/>
    <property type="match status" value="1"/>
</dbReference>